<evidence type="ECO:0000256" key="1">
    <source>
        <dbReference type="SAM" id="MobiDB-lite"/>
    </source>
</evidence>
<feature type="region of interest" description="Disordered" evidence="1">
    <location>
        <begin position="127"/>
        <end position="153"/>
    </location>
</feature>
<dbReference type="Pfam" id="PF17963">
    <property type="entry name" value="Big_9"/>
    <property type="match status" value="1"/>
</dbReference>
<evidence type="ECO:0000313" key="4">
    <source>
        <dbReference type="Proteomes" id="UP000587579"/>
    </source>
</evidence>
<feature type="domain" description="DUF11" evidence="2">
    <location>
        <begin position="36"/>
        <end position="150"/>
    </location>
</feature>
<feature type="compositionally biased region" description="Acidic residues" evidence="1">
    <location>
        <begin position="136"/>
        <end position="147"/>
    </location>
</feature>
<dbReference type="InterPro" id="IPR047589">
    <property type="entry name" value="DUF11_rpt"/>
</dbReference>
<dbReference type="EMBL" id="JACHEZ010000013">
    <property type="protein sequence ID" value="MBB6031006.1"/>
    <property type="molecule type" value="Genomic_DNA"/>
</dbReference>
<accession>A0ABR6P4L0</accession>
<gene>
    <name evidence="3" type="ORF">HNQ05_002407</name>
</gene>
<evidence type="ECO:0000313" key="3">
    <source>
        <dbReference type="EMBL" id="MBB6031006.1"/>
    </source>
</evidence>
<name>A0ABR6P4L0_9DEIN</name>
<keyword evidence="4" id="KW-1185">Reference proteome</keyword>
<evidence type="ECO:0000259" key="2">
    <source>
        <dbReference type="Pfam" id="PF01345"/>
    </source>
</evidence>
<reference evidence="3 4" key="1">
    <citation type="submission" date="2020-08" db="EMBL/GenBank/DDBJ databases">
        <title>Genomic Encyclopedia of Type Strains, Phase IV (KMG-IV): sequencing the most valuable type-strain genomes for metagenomic binning, comparative biology and taxonomic classification.</title>
        <authorList>
            <person name="Goeker M."/>
        </authorList>
    </citation>
    <scope>NUCLEOTIDE SEQUENCE [LARGE SCALE GENOMIC DNA]</scope>
    <source>
        <strain evidence="3 4">DSM 15757</strain>
    </source>
</reference>
<dbReference type="RefSeq" id="WP_183677859.1">
    <property type="nucleotide sequence ID" value="NZ_JACHEZ010000013.1"/>
</dbReference>
<dbReference type="Proteomes" id="UP000587579">
    <property type="component" value="Unassembled WGS sequence"/>
</dbReference>
<dbReference type="NCBIfam" id="TIGR01451">
    <property type="entry name" value="B_ant_repeat"/>
    <property type="match status" value="2"/>
</dbReference>
<dbReference type="InterPro" id="IPR001434">
    <property type="entry name" value="OmcB-like_DUF11"/>
</dbReference>
<proteinExistence type="predicted"/>
<comment type="caution">
    <text evidence="3">The sequence shown here is derived from an EMBL/GenBank/DDBJ whole genome shotgun (WGS) entry which is preliminary data.</text>
</comment>
<dbReference type="Pfam" id="PF01345">
    <property type="entry name" value="DUF11"/>
    <property type="match status" value="2"/>
</dbReference>
<organism evidence="3 4">
    <name type="scientific">Oceanithermus desulfurans</name>
    <dbReference type="NCBI Taxonomy" id="227924"/>
    <lineage>
        <taxon>Bacteria</taxon>
        <taxon>Thermotogati</taxon>
        <taxon>Deinococcota</taxon>
        <taxon>Deinococci</taxon>
        <taxon>Thermales</taxon>
        <taxon>Thermaceae</taxon>
        <taxon>Oceanithermus</taxon>
    </lineage>
</organism>
<dbReference type="InterPro" id="IPR013783">
    <property type="entry name" value="Ig-like_fold"/>
</dbReference>
<dbReference type="PANTHER" id="PTHR34819">
    <property type="entry name" value="LARGE CYSTEINE-RICH PERIPLASMIC PROTEIN OMCB"/>
    <property type="match status" value="1"/>
</dbReference>
<dbReference type="InterPro" id="IPR051172">
    <property type="entry name" value="Chlamydia_OmcB"/>
</dbReference>
<dbReference type="SUPFAM" id="SSF117074">
    <property type="entry name" value="Hypothetical protein PA1324"/>
    <property type="match status" value="1"/>
</dbReference>
<dbReference type="Gene3D" id="2.60.40.10">
    <property type="entry name" value="Immunoglobulins"/>
    <property type="match status" value="2"/>
</dbReference>
<sequence>PDANYSGPDSFTYRICDADGDCTTATVNVTVVPSADLSIDKQADATGQAGQILTYTLVVRNAGPGAATNATVTDEVPVAFLDPEYSLDGGATWSSWPGSVNLGTITSGATVTLQLRGQVDPHYSGALENRASVSSDVDDPNPDDNEDGVTTQITPRPDVQLLLRKTVAPETARIGDVLTYTLWVNNPSDVSVVFDLIDVPDAHLSYVDGSADPADPTVSDGRLVWTGLQLDPGAAMKVTYRMRVLAGAGGELENRARVRAQEHDTYVIAEAQALAVVKLADAVFADRRATLVGRVYFDLNRDGVFDPGHDRPLPGARVLLSNGRQVLTDANGNYAFREVPAGVWMVVLDEASAPFEPLPHPEATTGGYVHRVHAWGLTVSDFPLAAPAGVVDAVRATVLRYGPLTLTKTLIPLDEGRYRVVLHLTSERAVKGVVVVDPLPGGGARRFTFDEPVTELTRTYELEGRAVLTDPELYWRGQ</sequence>
<protein>
    <submittedName>
        <fullName evidence="3">Repeat protein (TIGR01451 family)</fullName>
    </submittedName>
</protein>
<feature type="non-terminal residue" evidence="3">
    <location>
        <position position="1"/>
    </location>
</feature>
<feature type="domain" description="DUF11" evidence="2">
    <location>
        <begin position="161"/>
        <end position="265"/>
    </location>
</feature>